<protein>
    <submittedName>
        <fullName evidence="1">Uncharacterized protein</fullName>
    </submittedName>
</protein>
<evidence type="ECO:0000313" key="1">
    <source>
        <dbReference type="EMBL" id="GAG28653.1"/>
    </source>
</evidence>
<reference evidence="1" key="1">
    <citation type="journal article" date="2014" name="Front. Microbiol.">
        <title>High frequency of phylogenetically diverse reductive dehalogenase-homologous genes in deep subseafloor sedimentary metagenomes.</title>
        <authorList>
            <person name="Kawai M."/>
            <person name="Futagami T."/>
            <person name="Toyoda A."/>
            <person name="Takaki Y."/>
            <person name="Nishi S."/>
            <person name="Hori S."/>
            <person name="Arai W."/>
            <person name="Tsubouchi T."/>
            <person name="Morono Y."/>
            <person name="Uchiyama I."/>
            <person name="Ito T."/>
            <person name="Fujiyama A."/>
            <person name="Inagaki F."/>
            <person name="Takami H."/>
        </authorList>
    </citation>
    <scope>NUCLEOTIDE SEQUENCE</scope>
    <source>
        <strain evidence="1">Expedition CK06-06</strain>
    </source>
</reference>
<comment type="caution">
    <text evidence="1">The sequence shown here is derived from an EMBL/GenBank/DDBJ whole genome shotgun (WGS) entry which is preliminary data.</text>
</comment>
<dbReference type="EMBL" id="BARS01047599">
    <property type="protein sequence ID" value="GAG28653.1"/>
    <property type="molecule type" value="Genomic_DNA"/>
</dbReference>
<proteinExistence type="predicted"/>
<name>X0WW41_9ZZZZ</name>
<dbReference type="AlphaFoldDB" id="X0WW41"/>
<gene>
    <name evidence="1" type="ORF">S01H1_71480</name>
</gene>
<organism evidence="1">
    <name type="scientific">marine sediment metagenome</name>
    <dbReference type="NCBI Taxonomy" id="412755"/>
    <lineage>
        <taxon>unclassified sequences</taxon>
        <taxon>metagenomes</taxon>
        <taxon>ecological metagenomes</taxon>
    </lineage>
</organism>
<accession>X0WW41</accession>
<sequence length="72" mass="8203">MQHVSHRCPRCDQPLGISWDMWGKYYLCGGCGFTAEDDDELNGKSREPMLPATSELFQDEAHRLWQASSKGQ</sequence>